<keyword evidence="3" id="KW-1185">Reference proteome</keyword>
<evidence type="ECO:0000256" key="1">
    <source>
        <dbReference type="ARBA" id="ARBA00005437"/>
    </source>
</evidence>
<dbReference type="PANTHER" id="PTHR31087:SF161">
    <property type="entry name" value="TUBBY C 2 FAMILY PROTEIN"/>
    <property type="match status" value="1"/>
</dbReference>
<dbReference type="Gene3D" id="2.40.160.200">
    <property type="entry name" value="LURP1-related"/>
    <property type="match status" value="1"/>
</dbReference>
<dbReference type="InterPro" id="IPR007612">
    <property type="entry name" value="LOR"/>
</dbReference>
<dbReference type="Pfam" id="PF04525">
    <property type="entry name" value="LOR"/>
    <property type="match status" value="1"/>
</dbReference>
<comment type="similarity">
    <text evidence="1">Belongs to the LOR family.</text>
</comment>
<dbReference type="SUPFAM" id="SSF54518">
    <property type="entry name" value="Tubby C-terminal domain-like"/>
    <property type="match status" value="1"/>
</dbReference>
<gene>
    <name evidence="2" type="ORF">R1flu_000137</name>
</gene>
<dbReference type="AlphaFoldDB" id="A0ABD1XZL2"/>
<dbReference type="PANTHER" id="PTHR31087">
    <property type="match status" value="1"/>
</dbReference>
<sequence>MKEMKFTGQSSQPPLPLYHSTIGTEAIPIDYSAPLNRPLFLFTGRAAFSSDCSKMNLSHIVSDKYTSPEETKLKVAKKLTDFNGGNFCFTNAHGEVLFKLEQKKVFLKELTVLRDAQDCPVASIHKKGMSFHDTYQVYEGMSSKELFTLKDKFLNDNKREEYVIQLEGDTEPRFEVKGDFVRRAYSIVHSGKDIIADVAKSFSISSFFTGKNQYAVHVQPHVDQAFIAVVVTIMEAVHNEIKEDKGDGDKSSDDED</sequence>
<dbReference type="InterPro" id="IPR038595">
    <property type="entry name" value="LOR_sf"/>
</dbReference>
<organism evidence="2 3">
    <name type="scientific">Riccia fluitans</name>
    <dbReference type="NCBI Taxonomy" id="41844"/>
    <lineage>
        <taxon>Eukaryota</taxon>
        <taxon>Viridiplantae</taxon>
        <taxon>Streptophyta</taxon>
        <taxon>Embryophyta</taxon>
        <taxon>Marchantiophyta</taxon>
        <taxon>Marchantiopsida</taxon>
        <taxon>Marchantiidae</taxon>
        <taxon>Marchantiales</taxon>
        <taxon>Ricciaceae</taxon>
        <taxon>Riccia</taxon>
    </lineage>
</organism>
<accession>A0ABD1XZL2</accession>
<evidence type="ECO:0000313" key="3">
    <source>
        <dbReference type="Proteomes" id="UP001605036"/>
    </source>
</evidence>
<dbReference type="Proteomes" id="UP001605036">
    <property type="component" value="Unassembled WGS sequence"/>
</dbReference>
<protein>
    <submittedName>
        <fullName evidence="2">Uncharacterized protein</fullName>
    </submittedName>
</protein>
<proteinExistence type="inferred from homology"/>
<dbReference type="InterPro" id="IPR025659">
    <property type="entry name" value="Tubby-like_C"/>
</dbReference>
<reference evidence="2 3" key="1">
    <citation type="submission" date="2024-09" db="EMBL/GenBank/DDBJ databases">
        <title>Chromosome-scale assembly of Riccia fluitans.</title>
        <authorList>
            <person name="Paukszto L."/>
            <person name="Sawicki J."/>
            <person name="Karawczyk K."/>
            <person name="Piernik-Szablinska J."/>
            <person name="Szczecinska M."/>
            <person name="Mazdziarz M."/>
        </authorList>
    </citation>
    <scope>NUCLEOTIDE SEQUENCE [LARGE SCALE GENOMIC DNA]</scope>
    <source>
        <strain evidence="2">Rf_01</strain>
        <tissue evidence="2">Aerial parts of the thallus</tissue>
    </source>
</reference>
<evidence type="ECO:0000313" key="2">
    <source>
        <dbReference type="EMBL" id="KAL2619932.1"/>
    </source>
</evidence>
<dbReference type="EMBL" id="JBHFFA010000006">
    <property type="protein sequence ID" value="KAL2619932.1"/>
    <property type="molecule type" value="Genomic_DNA"/>
</dbReference>
<name>A0ABD1XZL2_9MARC</name>
<comment type="caution">
    <text evidence="2">The sequence shown here is derived from an EMBL/GenBank/DDBJ whole genome shotgun (WGS) entry which is preliminary data.</text>
</comment>